<dbReference type="GO" id="GO:0016757">
    <property type="term" value="F:glycosyltransferase activity"/>
    <property type="evidence" value="ECO:0007669"/>
    <property type="project" value="TreeGrafter"/>
</dbReference>
<organism evidence="3">
    <name type="scientific">freshwater metagenome</name>
    <dbReference type="NCBI Taxonomy" id="449393"/>
    <lineage>
        <taxon>unclassified sequences</taxon>
        <taxon>metagenomes</taxon>
        <taxon>ecological metagenomes</taxon>
    </lineage>
</organism>
<dbReference type="PANTHER" id="PTHR46401:SF2">
    <property type="entry name" value="GLYCOSYLTRANSFERASE WBBK-RELATED"/>
    <property type="match status" value="1"/>
</dbReference>
<evidence type="ECO:0000256" key="1">
    <source>
        <dbReference type="ARBA" id="ARBA00022679"/>
    </source>
</evidence>
<dbReference type="SUPFAM" id="SSF53756">
    <property type="entry name" value="UDP-Glycosyltransferase/glycogen phosphorylase"/>
    <property type="match status" value="1"/>
</dbReference>
<dbReference type="Pfam" id="PF13692">
    <property type="entry name" value="Glyco_trans_1_4"/>
    <property type="match status" value="1"/>
</dbReference>
<protein>
    <submittedName>
        <fullName evidence="3">Unannotated protein</fullName>
    </submittedName>
</protein>
<evidence type="ECO:0000259" key="2">
    <source>
        <dbReference type="Pfam" id="PF13579"/>
    </source>
</evidence>
<reference evidence="3" key="1">
    <citation type="submission" date="2020-05" db="EMBL/GenBank/DDBJ databases">
        <authorList>
            <person name="Chiriac C."/>
            <person name="Salcher M."/>
            <person name="Ghai R."/>
            <person name="Kavagutti S V."/>
        </authorList>
    </citation>
    <scope>NUCLEOTIDE SEQUENCE</scope>
</reference>
<gene>
    <name evidence="3" type="ORF">UFOPK3992_01848</name>
</gene>
<proteinExistence type="predicted"/>
<dbReference type="PANTHER" id="PTHR46401">
    <property type="entry name" value="GLYCOSYLTRANSFERASE WBBK-RELATED"/>
    <property type="match status" value="1"/>
</dbReference>
<evidence type="ECO:0000313" key="3">
    <source>
        <dbReference type="EMBL" id="CAB5023475.1"/>
    </source>
</evidence>
<feature type="domain" description="Glycosyltransferase subfamily 4-like N-terminal" evidence="2">
    <location>
        <begin position="12"/>
        <end position="129"/>
    </location>
</feature>
<dbReference type="Gene3D" id="3.40.50.2000">
    <property type="entry name" value="Glycogen Phosphorylase B"/>
    <property type="match status" value="2"/>
</dbReference>
<sequence length="330" mass="35734">MVYCRNEGQTLTEHRGMRLVNLPAVRERHVETLSHAAISTAHAIVRARPDVAFMFNAANAPYLRPLRLAGIPVAVNLDGFESLRAKWSGAGASYFRWAERVSVRQASAVIADSTVMRDHVLQAFGREAEYIAYGAEVIHPGVERLATLDLAPDAYHLVVARFEPENQVREIVAGFVRSAAVMPLAVVGSAPYAQEYSDSVRRAAEGDARVRLVGAVWDQLLLDELYGGARSYVHGHTVGGTNPSLLRAMGAGAPVVAHDNPFNREVAGPSATFFADSAALGDLLLADEADPAAARLRGEAGRRWVAEHYRWDDVAADYERLAIGLTARGA</sequence>
<accession>A0A6J7R285</accession>
<name>A0A6J7R285_9ZZZZ</name>
<dbReference type="AlphaFoldDB" id="A0A6J7R285"/>
<dbReference type="Pfam" id="PF13579">
    <property type="entry name" value="Glyco_trans_4_4"/>
    <property type="match status" value="1"/>
</dbReference>
<keyword evidence="1" id="KW-0808">Transferase</keyword>
<dbReference type="GO" id="GO:0009103">
    <property type="term" value="P:lipopolysaccharide biosynthetic process"/>
    <property type="evidence" value="ECO:0007669"/>
    <property type="project" value="TreeGrafter"/>
</dbReference>
<dbReference type="EMBL" id="CAFBOZ010000324">
    <property type="protein sequence ID" value="CAB5023475.1"/>
    <property type="molecule type" value="Genomic_DNA"/>
</dbReference>
<dbReference type="InterPro" id="IPR028098">
    <property type="entry name" value="Glyco_trans_4-like_N"/>
</dbReference>